<feature type="compositionally biased region" description="Basic and acidic residues" evidence="2">
    <location>
        <begin position="28"/>
        <end position="45"/>
    </location>
</feature>
<keyword evidence="1" id="KW-1070">Brassinosteroid signaling pathway</keyword>
<dbReference type="PANTHER" id="PTHR45863:SF47">
    <property type="entry name" value="SERINE_THREONINE-PROTEIN KINASE BSK3"/>
    <property type="match status" value="1"/>
</dbReference>
<evidence type="ECO:0000256" key="2">
    <source>
        <dbReference type="SAM" id="MobiDB-lite"/>
    </source>
</evidence>
<keyword evidence="4" id="KW-1185">Reference proteome</keyword>
<feature type="compositionally biased region" description="Basic and acidic residues" evidence="2">
    <location>
        <begin position="1"/>
        <end position="10"/>
    </location>
</feature>
<gene>
    <name evidence="3" type="ORF">HID58_086394</name>
</gene>
<comment type="function">
    <text evidence="1">Serine/threonine kinase that acts as positive regulator of brassinosteroid (BR) signaling downstream of the receptor kinase BRI1.</text>
</comment>
<comment type="caution">
    <text evidence="3">The sequence shown here is derived from an EMBL/GenBank/DDBJ whole genome shotgun (WGS) entry which is preliminary data.</text>
</comment>
<organism evidence="3 4">
    <name type="scientific">Brassica napus</name>
    <name type="common">Rape</name>
    <dbReference type="NCBI Taxonomy" id="3708"/>
    <lineage>
        <taxon>Eukaryota</taxon>
        <taxon>Viridiplantae</taxon>
        <taxon>Streptophyta</taxon>
        <taxon>Embryophyta</taxon>
        <taxon>Tracheophyta</taxon>
        <taxon>Spermatophyta</taxon>
        <taxon>Magnoliopsida</taxon>
        <taxon>eudicotyledons</taxon>
        <taxon>Gunneridae</taxon>
        <taxon>Pentapetalae</taxon>
        <taxon>rosids</taxon>
        <taxon>malvids</taxon>
        <taxon>Brassicales</taxon>
        <taxon>Brassicaceae</taxon>
        <taxon>Brassiceae</taxon>
        <taxon>Brassica</taxon>
    </lineage>
</organism>
<reference evidence="3 4" key="1">
    <citation type="submission" date="2021-05" db="EMBL/GenBank/DDBJ databases">
        <title>Genome Assembly of Synthetic Allotetraploid Brassica napus Reveals Homoeologous Exchanges between Subgenomes.</title>
        <authorList>
            <person name="Davis J.T."/>
        </authorList>
    </citation>
    <scope>NUCLEOTIDE SEQUENCE [LARGE SCALE GENOMIC DNA]</scope>
    <source>
        <strain evidence="4">cv. Da-Ae</strain>
        <tissue evidence="3">Seedling</tissue>
    </source>
</reference>
<keyword evidence="1" id="KW-0418">Kinase</keyword>
<feature type="compositionally biased region" description="Low complexity" evidence="2">
    <location>
        <begin position="13"/>
        <end position="27"/>
    </location>
</feature>
<keyword evidence="1" id="KW-0067">ATP-binding</keyword>
<evidence type="ECO:0000313" key="4">
    <source>
        <dbReference type="Proteomes" id="UP000824890"/>
    </source>
</evidence>
<protein>
    <recommendedName>
        <fullName evidence="1">Serine/threonine-protein kinase BSK</fullName>
        <ecNumber evidence="1">2.7.11.1</ecNumber>
    </recommendedName>
    <alternativeName>
        <fullName evidence="1">Brassinosteroid-signaling kinase</fullName>
    </alternativeName>
</protein>
<dbReference type="PANTHER" id="PTHR45863">
    <property type="entry name" value="SERINE/THREONINE-PROTEIN KINASE BSK5"/>
    <property type="match status" value="1"/>
</dbReference>
<feature type="region of interest" description="Disordered" evidence="2">
    <location>
        <begin position="1"/>
        <end position="45"/>
    </location>
</feature>
<keyword evidence="1" id="KW-1003">Cell membrane</keyword>
<keyword evidence="1" id="KW-0723">Serine/threonine-protein kinase</keyword>
<dbReference type="EMBL" id="JAGKQM010000019">
    <property type="protein sequence ID" value="KAH0858133.1"/>
    <property type="molecule type" value="Genomic_DNA"/>
</dbReference>
<accession>A0ABQ7XSV3</accession>
<comment type="catalytic activity">
    <reaction evidence="1">
        <text>L-threonyl-[protein] + ATP = O-phospho-L-threonyl-[protein] + ADP + H(+)</text>
        <dbReference type="Rhea" id="RHEA:46608"/>
        <dbReference type="Rhea" id="RHEA-COMP:11060"/>
        <dbReference type="Rhea" id="RHEA-COMP:11605"/>
        <dbReference type="ChEBI" id="CHEBI:15378"/>
        <dbReference type="ChEBI" id="CHEBI:30013"/>
        <dbReference type="ChEBI" id="CHEBI:30616"/>
        <dbReference type="ChEBI" id="CHEBI:61977"/>
        <dbReference type="ChEBI" id="CHEBI:456216"/>
        <dbReference type="EC" id="2.7.11.1"/>
    </reaction>
</comment>
<dbReference type="EC" id="2.7.11.1" evidence="1"/>
<keyword evidence="1" id="KW-0449">Lipoprotein</keyword>
<proteinExistence type="inferred from homology"/>
<evidence type="ECO:0000313" key="3">
    <source>
        <dbReference type="EMBL" id="KAH0858133.1"/>
    </source>
</evidence>
<keyword evidence="1" id="KW-0547">Nucleotide-binding</keyword>
<evidence type="ECO:0000256" key="1">
    <source>
        <dbReference type="RuleBase" id="RU369005"/>
    </source>
</evidence>
<dbReference type="Proteomes" id="UP000824890">
    <property type="component" value="Unassembled WGS sequence"/>
</dbReference>
<dbReference type="InterPro" id="IPR045845">
    <property type="entry name" value="BSK"/>
</dbReference>
<comment type="catalytic activity">
    <reaction evidence="1">
        <text>L-seryl-[protein] + ATP = O-phospho-L-seryl-[protein] + ADP + H(+)</text>
        <dbReference type="Rhea" id="RHEA:17989"/>
        <dbReference type="Rhea" id="RHEA-COMP:9863"/>
        <dbReference type="Rhea" id="RHEA-COMP:11604"/>
        <dbReference type="ChEBI" id="CHEBI:15378"/>
        <dbReference type="ChEBI" id="CHEBI:29999"/>
        <dbReference type="ChEBI" id="CHEBI:30616"/>
        <dbReference type="ChEBI" id="CHEBI:83421"/>
        <dbReference type="ChEBI" id="CHEBI:456216"/>
        <dbReference type="EC" id="2.7.11.1"/>
    </reaction>
</comment>
<name>A0ABQ7XSV3_BRANA</name>
<sequence>MKMIDTDRNHQQSSTTDPPSSLSSSPLLRDRGSIETHHRSSFLKKDDDSLSSRRLLDKEVRRLGLGYTSKRGHEMGNAATSMENSCLNRGPYCTSTATTKKIYAYIILFDEEGDPRLSTFGLMENSRDGKSYSTLHLSLYGQGEERIAIDGFISRQYENDDASKLVDLASKCLQSEAKDRPDTKFLLSAVAPLQN</sequence>
<keyword evidence="1" id="KW-0808">Transferase</keyword>
<comment type="subunit">
    <text evidence="1">Interacts with BRI1.</text>
</comment>
<comment type="subcellular location">
    <subcellularLocation>
        <location evidence="1">Cell membrane</location>
        <topology evidence="1">Lipid-anchor</topology>
    </subcellularLocation>
</comment>
<comment type="similarity">
    <text evidence="1">Belongs to the protein kinase superfamily. Ser/Thr protein kinase family.</text>
</comment>
<keyword evidence="1" id="KW-0519">Myristate</keyword>
<keyword evidence="1" id="KW-0472">Membrane</keyword>